<evidence type="ECO:0000313" key="3">
    <source>
        <dbReference type="Proteomes" id="UP000008068"/>
    </source>
</evidence>
<dbReference type="EMBL" id="GL379825">
    <property type="protein sequence ID" value="EGT49122.1"/>
    <property type="molecule type" value="Genomic_DNA"/>
</dbReference>
<dbReference type="InterPro" id="IPR002900">
    <property type="entry name" value="DUF38/FTH_CAE_spp"/>
</dbReference>
<gene>
    <name evidence="2" type="ORF">CAEBREN_13166</name>
</gene>
<dbReference type="AlphaFoldDB" id="G0N0Z3"/>
<dbReference type="HOGENOM" id="CLU_696826_0_0_1"/>
<dbReference type="SMART" id="SM00256">
    <property type="entry name" value="FBOX"/>
    <property type="match status" value="1"/>
</dbReference>
<feature type="domain" description="F-box" evidence="1">
    <location>
        <begin position="90"/>
        <end position="135"/>
    </location>
</feature>
<evidence type="ECO:0000259" key="1">
    <source>
        <dbReference type="PROSITE" id="PS50181"/>
    </source>
</evidence>
<dbReference type="InterPro" id="IPR040161">
    <property type="entry name" value="FB224"/>
</dbReference>
<name>G0N0Z3_CAEBE</name>
<dbReference type="InParanoid" id="G0N0Z3"/>
<dbReference type="PANTHER" id="PTHR23015">
    <property type="entry name" value="UNCHARACTERIZED C.ELEGANS PROTEIN"/>
    <property type="match status" value="1"/>
</dbReference>
<dbReference type="PROSITE" id="PS50181">
    <property type="entry name" value="FBOX"/>
    <property type="match status" value="1"/>
</dbReference>
<accession>G0N0Z3</accession>
<dbReference type="InterPro" id="IPR001810">
    <property type="entry name" value="F-box_dom"/>
</dbReference>
<dbReference type="Pfam" id="PF01827">
    <property type="entry name" value="FTH"/>
    <property type="match status" value="1"/>
</dbReference>
<sequence>MTAPSGLFCGCFESLSDWYSWIAHWREDVGEMKKSNELFQPKHELFQFKPSNQTSVQNQMFRTKSDVNFRTNIRTKPDFRTTSVQNQTLTTQFSDLPDDVLKMIIERITLDDRPKIREVSRRLRILSDSLPFEVEQVKYKCDFEDSTVYLGNRKFHYEHGVDHTQPALNQLYLLLNIPNLRLNTLSIKISDTHQSRWFRKYTWILCEFDCLLASLQKQIPVKNLSVRFISLDLLQMILPVLKPGILKSITSSDLEHDYFTPQYYQEKQYDIADVEKISKLKQWKLAKELTMSNCLASTIQVDTKGCFSNFKTWKVDAPCLDSEFALLRSCMKKMNEHQVLMTPSIACLLFDKFCTFLGPNTEMLNENSAVYEENGAIFDVKVDREMNVIITRRAAV</sequence>
<protein>
    <recommendedName>
        <fullName evidence="1">F-box domain-containing protein</fullName>
    </recommendedName>
</protein>
<keyword evidence="3" id="KW-1185">Reference proteome</keyword>
<dbReference type="Pfam" id="PF00646">
    <property type="entry name" value="F-box"/>
    <property type="match status" value="1"/>
</dbReference>
<reference evidence="3" key="1">
    <citation type="submission" date="2011-07" db="EMBL/GenBank/DDBJ databases">
        <authorList>
            <consortium name="Caenorhabditis brenneri Sequencing and Analysis Consortium"/>
            <person name="Wilson R.K."/>
        </authorList>
    </citation>
    <scope>NUCLEOTIDE SEQUENCE [LARGE SCALE GENOMIC DNA]</scope>
    <source>
        <strain evidence="3">PB2801</strain>
    </source>
</reference>
<evidence type="ECO:0000313" key="2">
    <source>
        <dbReference type="EMBL" id="EGT49122.1"/>
    </source>
</evidence>
<dbReference type="PANTHER" id="PTHR23015:SF4">
    <property type="entry name" value="DUF38 DOMAIN-CONTAINING PROTEIN-RELATED"/>
    <property type="match status" value="1"/>
</dbReference>
<dbReference type="Proteomes" id="UP000008068">
    <property type="component" value="Unassembled WGS sequence"/>
</dbReference>
<organism evidence="3">
    <name type="scientific">Caenorhabditis brenneri</name>
    <name type="common">Nematode worm</name>
    <dbReference type="NCBI Taxonomy" id="135651"/>
    <lineage>
        <taxon>Eukaryota</taxon>
        <taxon>Metazoa</taxon>
        <taxon>Ecdysozoa</taxon>
        <taxon>Nematoda</taxon>
        <taxon>Chromadorea</taxon>
        <taxon>Rhabditida</taxon>
        <taxon>Rhabditina</taxon>
        <taxon>Rhabditomorpha</taxon>
        <taxon>Rhabditoidea</taxon>
        <taxon>Rhabditidae</taxon>
        <taxon>Peloderinae</taxon>
        <taxon>Caenorhabditis</taxon>
    </lineage>
</organism>
<dbReference type="GO" id="GO:0045087">
    <property type="term" value="P:innate immune response"/>
    <property type="evidence" value="ECO:0007669"/>
    <property type="project" value="TreeGrafter"/>
</dbReference>
<proteinExistence type="predicted"/>